<dbReference type="Gene3D" id="3.90.20.20">
    <property type="match status" value="1"/>
</dbReference>
<dbReference type="PANTHER" id="PTHR21237:SF23">
    <property type="entry name" value="GRPE PROTEIN HOMOLOG, MITOCHONDRIAL"/>
    <property type="match status" value="1"/>
</dbReference>
<accession>A0A1Y0CXN0</accession>
<evidence type="ECO:0000256" key="9">
    <source>
        <dbReference type="ARBA" id="ARBA00076414"/>
    </source>
</evidence>
<dbReference type="SUPFAM" id="SSF58014">
    <property type="entry name" value="Coiled-coil domain of nucleotide exchange factor GrpE"/>
    <property type="match status" value="1"/>
</dbReference>
<dbReference type="NCBIfam" id="NF010737">
    <property type="entry name" value="PRK14139.1"/>
    <property type="match status" value="1"/>
</dbReference>
<dbReference type="GO" id="GO:0051082">
    <property type="term" value="F:unfolded protein binding"/>
    <property type="evidence" value="ECO:0007669"/>
    <property type="project" value="TreeGrafter"/>
</dbReference>
<evidence type="ECO:0000256" key="10">
    <source>
        <dbReference type="HAMAP-Rule" id="MF_01151"/>
    </source>
</evidence>
<evidence type="ECO:0000256" key="2">
    <source>
        <dbReference type="ARBA" id="ARBA00009054"/>
    </source>
</evidence>
<evidence type="ECO:0000313" key="16">
    <source>
        <dbReference type="Proteomes" id="UP000243793"/>
    </source>
</evidence>
<dbReference type="CDD" id="cd00446">
    <property type="entry name" value="GrpE"/>
    <property type="match status" value="1"/>
</dbReference>
<keyword evidence="6 10" id="KW-0143">Chaperone</keyword>
<keyword evidence="13" id="KW-0175">Coiled coil</keyword>
<reference evidence="16" key="1">
    <citation type="submission" date="2017-05" db="EMBL/GenBank/DDBJ databases">
        <authorList>
            <person name="Sung H."/>
        </authorList>
    </citation>
    <scope>NUCLEOTIDE SEQUENCE [LARGE SCALE GENOMIC DNA]</scope>
    <source>
        <strain evidence="16">AMac2203</strain>
    </source>
</reference>
<evidence type="ECO:0000256" key="14">
    <source>
        <dbReference type="SAM" id="MobiDB-lite"/>
    </source>
</evidence>
<dbReference type="RefSeq" id="WP_086963478.1">
    <property type="nucleotide sequence ID" value="NZ_CP021376.1"/>
</dbReference>
<dbReference type="GO" id="GO:0000774">
    <property type="term" value="F:adenyl-nucleotide exchange factor activity"/>
    <property type="evidence" value="ECO:0007669"/>
    <property type="project" value="InterPro"/>
</dbReference>
<dbReference type="FunFam" id="2.30.22.10:FF:000001">
    <property type="entry name" value="Protein GrpE"/>
    <property type="match status" value="1"/>
</dbReference>
<dbReference type="EMBL" id="CP021376">
    <property type="protein sequence ID" value="ART79605.1"/>
    <property type="molecule type" value="Genomic_DNA"/>
</dbReference>
<comment type="function">
    <text evidence="7 10 11">Participates actively in the response to hyperosmotic and heat shock by preventing the aggregation of stress-denatured proteins, in association with DnaK and GrpE. It is the nucleotide exchange factor for DnaK and may function as a thermosensor. Unfolded proteins bind initially to DnaJ; upon interaction with the DnaJ-bound protein, DnaK hydrolyzes its bound ATP, resulting in the formation of a stable complex. GrpE releases ADP from DnaK; ATP binding to DnaK triggers the release of the substrate protein, thus completing the reaction cycle. Several rounds of ATP-dependent interactions between DnaJ, DnaK and GrpE are required for fully efficient folding.</text>
</comment>
<dbReference type="OrthoDB" id="9789811at2"/>
<protein>
    <recommendedName>
        <fullName evidence="8 10">Protein GrpE</fullName>
    </recommendedName>
    <alternativeName>
        <fullName evidence="9 10">HSP-70 cofactor</fullName>
    </alternativeName>
</protein>
<dbReference type="Pfam" id="PF01025">
    <property type="entry name" value="GrpE"/>
    <property type="match status" value="1"/>
</dbReference>
<dbReference type="GO" id="GO:0005829">
    <property type="term" value="C:cytosol"/>
    <property type="evidence" value="ECO:0007669"/>
    <property type="project" value="TreeGrafter"/>
</dbReference>
<feature type="region of interest" description="Disordered" evidence="14">
    <location>
        <begin position="1"/>
        <end position="23"/>
    </location>
</feature>
<dbReference type="PROSITE" id="PS01071">
    <property type="entry name" value="GRPE"/>
    <property type="match status" value="1"/>
</dbReference>
<evidence type="ECO:0000256" key="6">
    <source>
        <dbReference type="ARBA" id="ARBA00023186"/>
    </source>
</evidence>
<gene>
    <name evidence="10" type="primary">grpE</name>
    <name evidence="15" type="ORF">CBP12_05105</name>
</gene>
<feature type="coiled-coil region" evidence="13">
    <location>
        <begin position="34"/>
        <end position="89"/>
    </location>
</feature>
<evidence type="ECO:0000256" key="12">
    <source>
        <dbReference type="RuleBase" id="RU004478"/>
    </source>
</evidence>
<proteinExistence type="inferred from homology"/>
<dbReference type="GO" id="GO:0006457">
    <property type="term" value="P:protein folding"/>
    <property type="evidence" value="ECO:0007669"/>
    <property type="project" value="InterPro"/>
</dbReference>
<dbReference type="Gene3D" id="2.30.22.10">
    <property type="entry name" value="Head domain of nucleotide exchange factor GrpE"/>
    <property type="match status" value="1"/>
</dbReference>
<dbReference type="InterPro" id="IPR009012">
    <property type="entry name" value="GrpE_head"/>
</dbReference>
<evidence type="ECO:0000256" key="11">
    <source>
        <dbReference type="RuleBase" id="RU000639"/>
    </source>
</evidence>
<comment type="subcellular location">
    <subcellularLocation>
        <location evidence="1 10">Cytoplasm</location>
    </subcellularLocation>
</comment>
<keyword evidence="5 10" id="KW-0346">Stress response</keyword>
<dbReference type="AlphaFoldDB" id="A0A1Y0CXN0"/>
<evidence type="ECO:0000256" key="8">
    <source>
        <dbReference type="ARBA" id="ARBA00072274"/>
    </source>
</evidence>
<dbReference type="KEGG" id="ocm:CBP12_05105"/>
<dbReference type="GO" id="GO:0051087">
    <property type="term" value="F:protein-folding chaperone binding"/>
    <property type="evidence" value="ECO:0007669"/>
    <property type="project" value="InterPro"/>
</dbReference>
<dbReference type="NCBIfam" id="NF010748">
    <property type="entry name" value="PRK14150.1"/>
    <property type="match status" value="1"/>
</dbReference>
<organism evidence="15 16">
    <name type="scientific">Oceanisphaera avium</name>
    <dbReference type="NCBI Taxonomy" id="1903694"/>
    <lineage>
        <taxon>Bacteria</taxon>
        <taxon>Pseudomonadati</taxon>
        <taxon>Pseudomonadota</taxon>
        <taxon>Gammaproteobacteria</taxon>
        <taxon>Aeromonadales</taxon>
        <taxon>Aeromonadaceae</taxon>
        <taxon>Oceanisphaera</taxon>
    </lineage>
</organism>
<dbReference type="Proteomes" id="UP000243793">
    <property type="component" value="Chromosome"/>
</dbReference>
<comment type="subunit">
    <text evidence="3 10">Homodimer.</text>
</comment>
<dbReference type="GO" id="GO:0042803">
    <property type="term" value="F:protein homodimerization activity"/>
    <property type="evidence" value="ECO:0007669"/>
    <property type="project" value="InterPro"/>
</dbReference>
<dbReference type="PANTHER" id="PTHR21237">
    <property type="entry name" value="GRPE PROTEIN"/>
    <property type="match status" value="1"/>
</dbReference>
<sequence length="202" mass="22245">MSDKEYQPEDVQGAALEPELVDINDEPTVEVENLQASDTYVAELEEKIAAANERAQSEKDNALRALAEMENLRRRAAQEVEKAQKFALEKFAGDLLPVIDSLERALEHTDQENPDFKAIYEGVELTLKSLLSTVEKYGVLVIDPQGSPFDPNKHEAMSMVESAEVAPNSVVGVMMKGYELNGRVLRPAMVMVAKGPAIDTKA</sequence>
<evidence type="ECO:0000256" key="13">
    <source>
        <dbReference type="SAM" id="Coils"/>
    </source>
</evidence>
<keyword evidence="16" id="KW-1185">Reference proteome</keyword>
<comment type="similarity">
    <text evidence="2 10 12">Belongs to the GrpE family.</text>
</comment>
<dbReference type="PRINTS" id="PR00773">
    <property type="entry name" value="GRPEPROTEIN"/>
</dbReference>
<evidence type="ECO:0000256" key="4">
    <source>
        <dbReference type="ARBA" id="ARBA00022490"/>
    </source>
</evidence>
<name>A0A1Y0CXN0_9GAMM</name>
<evidence type="ECO:0000256" key="7">
    <source>
        <dbReference type="ARBA" id="ARBA00053401"/>
    </source>
</evidence>
<dbReference type="HAMAP" id="MF_01151">
    <property type="entry name" value="GrpE"/>
    <property type="match status" value="1"/>
</dbReference>
<dbReference type="NCBIfam" id="NF010738">
    <property type="entry name" value="PRK14140.1"/>
    <property type="match status" value="1"/>
</dbReference>
<dbReference type="InterPro" id="IPR000740">
    <property type="entry name" value="GrpE"/>
</dbReference>
<evidence type="ECO:0000313" key="15">
    <source>
        <dbReference type="EMBL" id="ART79605.1"/>
    </source>
</evidence>
<dbReference type="SUPFAM" id="SSF51064">
    <property type="entry name" value="Head domain of nucleotide exchange factor GrpE"/>
    <property type="match status" value="1"/>
</dbReference>
<keyword evidence="4 10" id="KW-0963">Cytoplasm</keyword>
<evidence type="ECO:0000256" key="1">
    <source>
        <dbReference type="ARBA" id="ARBA00004496"/>
    </source>
</evidence>
<dbReference type="InterPro" id="IPR013805">
    <property type="entry name" value="GrpE_CC"/>
</dbReference>
<evidence type="ECO:0000256" key="3">
    <source>
        <dbReference type="ARBA" id="ARBA00011738"/>
    </source>
</evidence>
<evidence type="ECO:0000256" key="5">
    <source>
        <dbReference type="ARBA" id="ARBA00023016"/>
    </source>
</evidence>